<evidence type="ECO:0000256" key="5">
    <source>
        <dbReference type="SAM" id="MobiDB-lite"/>
    </source>
</evidence>
<keyword evidence="9" id="KW-1185">Reference proteome</keyword>
<dbReference type="GO" id="GO:0016020">
    <property type="term" value="C:membrane"/>
    <property type="evidence" value="ECO:0007669"/>
    <property type="project" value="UniProtKB-SubCell"/>
</dbReference>
<dbReference type="GO" id="GO:0008610">
    <property type="term" value="P:lipid biosynthetic process"/>
    <property type="evidence" value="ECO:0007669"/>
    <property type="project" value="InterPro"/>
</dbReference>
<dbReference type="AlphaFoldDB" id="A0A5D4XNX3"/>
<feature type="transmembrane region" description="Helical" evidence="6">
    <location>
        <begin position="175"/>
        <end position="193"/>
    </location>
</feature>
<feature type="compositionally biased region" description="Low complexity" evidence="5">
    <location>
        <begin position="26"/>
        <end position="36"/>
    </location>
</feature>
<feature type="transmembrane region" description="Helical" evidence="6">
    <location>
        <begin position="231"/>
        <end position="261"/>
    </location>
</feature>
<feature type="transmembrane region" description="Helical" evidence="6">
    <location>
        <begin position="94"/>
        <end position="111"/>
    </location>
</feature>
<feature type="compositionally biased region" description="Low complexity" evidence="5">
    <location>
        <begin position="10"/>
        <end position="19"/>
    </location>
</feature>
<accession>A0A5D4XNX3</accession>
<keyword evidence="4 6" id="KW-0472">Membrane</keyword>
<sequence length="358" mass="38943">MRSPRSSAIAATVAEPRATPARRRPSLPARSLPAHPGRGRPGYGRCRHGAIGRSTMVAKSLPRPALRWWIRNTAQPLLLAAALALWYALDLDEASAAILALVGAQCMLAMLEHLAPAVPHWRQRPGEKLALAGLYLLTIVLLQLILTLYAVFLVPALAATREAAGLQLWPTGLPLPAQVLLLFLAADFIYYWIHRALHRFAFLWRASGHGFHHAFHNLHALNTGASHPLEILLLALPVVLVAALFGAGAQAVAGATVLAVVNTSIAHANLDIDTPALRWVFTNSNQHRRHHSAVFEASNSNYACNAILWDRLFGTYSEGEVAQTGIGPREPTLLEKLLLPFREPAYADTALSRRDAAD</sequence>
<dbReference type="Pfam" id="PF04116">
    <property type="entry name" value="FA_hydroxylase"/>
    <property type="match status" value="1"/>
</dbReference>
<dbReference type="InterPro" id="IPR006694">
    <property type="entry name" value="Fatty_acid_hydroxylase"/>
</dbReference>
<evidence type="ECO:0000313" key="9">
    <source>
        <dbReference type="Proteomes" id="UP000324973"/>
    </source>
</evidence>
<dbReference type="EMBL" id="VTFT01000001">
    <property type="protein sequence ID" value="TYT25633.1"/>
    <property type="molecule type" value="Genomic_DNA"/>
</dbReference>
<proteinExistence type="predicted"/>
<comment type="caution">
    <text evidence="8">The sequence shown here is derived from an EMBL/GenBank/DDBJ whole genome shotgun (WGS) entry which is preliminary data.</text>
</comment>
<evidence type="ECO:0000259" key="7">
    <source>
        <dbReference type="Pfam" id="PF04116"/>
    </source>
</evidence>
<feature type="transmembrane region" description="Helical" evidence="6">
    <location>
        <begin position="132"/>
        <end position="155"/>
    </location>
</feature>
<evidence type="ECO:0000256" key="2">
    <source>
        <dbReference type="ARBA" id="ARBA00022692"/>
    </source>
</evidence>
<dbReference type="GO" id="GO:0016491">
    <property type="term" value="F:oxidoreductase activity"/>
    <property type="evidence" value="ECO:0007669"/>
    <property type="project" value="InterPro"/>
</dbReference>
<dbReference type="Proteomes" id="UP000324973">
    <property type="component" value="Unassembled WGS sequence"/>
</dbReference>
<name>A0A5D4XNX3_9GAMM</name>
<dbReference type="InterPro" id="IPR050307">
    <property type="entry name" value="Sterol_Desaturase_Related"/>
</dbReference>
<dbReference type="PANTHER" id="PTHR11863">
    <property type="entry name" value="STEROL DESATURASE"/>
    <property type="match status" value="1"/>
</dbReference>
<evidence type="ECO:0000256" key="3">
    <source>
        <dbReference type="ARBA" id="ARBA00022989"/>
    </source>
</evidence>
<feature type="domain" description="Fatty acid hydroxylase" evidence="7">
    <location>
        <begin position="179"/>
        <end position="315"/>
    </location>
</feature>
<evidence type="ECO:0000256" key="1">
    <source>
        <dbReference type="ARBA" id="ARBA00004370"/>
    </source>
</evidence>
<reference evidence="8 9" key="1">
    <citation type="submission" date="2019-08" db="EMBL/GenBank/DDBJ databases">
        <title>Luteimonas viscosus sp. nov., isolated from soil of a sunflower field.</title>
        <authorList>
            <person name="Jianli Z."/>
            <person name="Ying Z."/>
        </authorList>
    </citation>
    <scope>NUCLEOTIDE SEQUENCE [LARGE SCALE GENOMIC DNA]</scope>
    <source>
        <strain evidence="8 9">XBU10</strain>
    </source>
</reference>
<evidence type="ECO:0000313" key="8">
    <source>
        <dbReference type="EMBL" id="TYT25633.1"/>
    </source>
</evidence>
<feature type="transmembrane region" description="Helical" evidence="6">
    <location>
        <begin position="68"/>
        <end position="88"/>
    </location>
</feature>
<protein>
    <submittedName>
        <fullName evidence="8">Sterol desaturase family protein</fullName>
    </submittedName>
</protein>
<comment type="subcellular location">
    <subcellularLocation>
        <location evidence="1">Membrane</location>
    </subcellularLocation>
</comment>
<dbReference type="OrthoDB" id="9770329at2"/>
<keyword evidence="2 6" id="KW-0812">Transmembrane</keyword>
<gene>
    <name evidence="8" type="ORF">FZO89_04820</name>
</gene>
<evidence type="ECO:0000256" key="6">
    <source>
        <dbReference type="SAM" id="Phobius"/>
    </source>
</evidence>
<keyword evidence="3 6" id="KW-1133">Transmembrane helix</keyword>
<organism evidence="8 9">
    <name type="scientific">Luteimonas viscosa</name>
    <dbReference type="NCBI Taxonomy" id="1132694"/>
    <lineage>
        <taxon>Bacteria</taxon>
        <taxon>Pseudomonadati</taxon>
        <taxon>Pseudomonadota</taxon>
        <taxon>Gammaproteobacteria</taxon>
        <taxon>Lysobacterales</taxon>
        <taxon>Lysobacteraceae</taxon>
        <taxon>Luteimonas</taxon>
    </lineage>
</organism>
<evidence type="ECO:0000256" key="4">
    <source>
        <dbReference type="ARBA" id="ARBA00023136"/>
    </source>
</evidence>
<feature type="region of interest" description="Disordered" evidence="5">
    <location>
        <begin position="1"/>
        <end position="45"/>
    </location>
</feature>
<dbReference type="GO" id="GO:0005506">
    <property type="term" value="F:iron ion binding"/>
    <property type="evidence" value="ECO:0007669"/>
    <property type="project" value="InterPro"/>
</dbReference>